<feature type="site" description="Transition state stabilizer" evidence="11">
    <location>
        <position position="263"/>
    </location>
</feature>
<comment type="similarity">
    <text evidence="2 12">Belongs to the peptidase M1 family.</text>
</comment>
<evidence type="ECO:0000256" key="6">
    <source>
        <dbReference type="ARBA" id="ARBA00022801"/>
    </source>
</evidence>
<comment type="cofactor">
    <cofactor evidence="10 12">
        <name>Zn(2+)</name>
        <dbReference type="ChEBI" id="CHEBI:29105"/>
    </cofactor>
    <text evidence="10 12">Binds 1 zinc ion per subunit.</text>
</comment>
<keyword evidence="3 12" id="KW-0031">Aminopeptidase</keyword>
<dbReference type="InterPro" id="IPR042097">
    <property type="entry name" value="Aminopeptidase_N-like_N_sf"/>
</dbReference>
<dbReference type="InterPro" id="IPR050344">
    <property type="entry name" value="Peptidase_M1_aminopeptidases"/>
</dbReference>
<evidence type="ECO:0000256" key="5">
    <source>
        <dbReference type="ARBA" id="ARBA00022723"/>
    </source>
</evidence>
<evidence type="ECO:0000256" key="2">
    <source>
        <dbReference type="ARBA" id="ARBA00010136"/>
    </source>
</evidence>
<reference evidence="16" key="2">
    <citation type="submission" date="2021-09" db="EMBL/GenBank/DDBJ databases">
        <authorList>
            <person name="Jia N."/>
            <person name="Wang J."/>
            <person name="Shi W."/>
            <person name="Du L."/>
            <person name="Sun Y."/>
            <person name="Zhan W."/>
            <person name="Jiang J."/>
            <person name="Wang Q."/>
            <person name="Zhang B."/>
            <person name="Ji P."/>
            <person name="Sakyi L.B."/>
            <person name="Cui X."/>
            <person name="Yuan T."/>
            <person name="Jiang B."/>
            <person name="Yang W."/>
            <person name="Lam T.T.-Y."/>
            <person name="Chang Q."/>
            <person name="Ding S."/>
            <person name="Wang X."/>
            <person name="Zhu J."/>
            <person name="Ruan X."/>
            <person name="Zhao L."/>
            <person name="Wei J."/>
            <person name="Que T."/>
            <person name="Du C."/>
            <person name="Cheng J."/>
            <person name="Dai P."/>
            <person name="Han X."/>
            <person name="Huang E."/>
            <person name="Gao Y."/>
            <person name="Liu J."/>
            <person name="Shao H."/>
            <person name="Ye R."/>
            <person name="Li L."/>
            <person name="Wei W."/>
            <person name="Wang X."/>
            <person name="Wang C."/>
            <person name="Huo Q."/>
            <person name="Li W."/>
            <person name="Guo W."/>
            <person name="Chen H."/>
            <person name="Chen S."/>
            <person name="Zhou L."/>
            <person name="Zhou L."/>
            <person name="Ni X."/>
            <person name="Tian J."/>
            <person name="Zhou Y."/>
            <person name="Sheng Y."/>
            <person name="Liu T."/>
            <person name="Pan Y."/>
            <person name="Xia L."/>
            <person name="Li J."/>
            <person name="Zhao F."/>
            <person name="Cao W."/>
        </authorList>
    </citation>
    <scope>NUCLEOTIDE SEQUENCE</scope>
    <source>
        <strain evidence="16">Rmic-2018</strain>
        <tissue evidence="16">Larvae</tissue>
    </source>
</reference>
<feature type="domain" description="Peptidase M1 membrane alanine aminopeptidase" evidence="13">
    <location>
        <begin position="105"/>
        <end position="309"/>
    </location>
</feature>
<dbReference type="GO" id="GO:0008270">
    <property type="term" value="F:zinc ion binding"/>
    <property type="evidence" value="ECO:0007669"/>
    <property type="project" value="UniProtKB-UniRule"/>
</dbReference>
<evidence type="ECO:0000256" key="9">
    <source>
        <dbReference type="PIRSR" id="PIRSR634016-1"/>
    </source>
</evidence>
<dbReference type="PANTHER" id="PTHR11533">
    <property type="entry name" value="PROTEASE M1 ZINC METALLOPROTEASE"/>
    <property type="match status" value="1"/>
</dbReference>
<dbReference type="GO" id="GO:0006508">
    <property type="term" value="P:proteolysis"/>
    <property type="evidence" value="ECO:0007669"/>
    <property type="project" value="UniProtKB-KW"/>
</dbReference>
<proteinExistence type="inferred from homology"/>
<dbReference type="Pfam" id="PF01433">
    <property type="entry name" value="Peptidase_M1"/>
    <property type="match status" value="1"/>
</dbReference>
<dbReference type="Gene3D" id="1.10.390.10">
    <property type="entry name" value="Neutral Protease Domain 2"/>
    <property type="match status" value="1"/>
</dbReference>
<dbReference type="AlphaFoldDB" id="A0A9J6DR68"/>
<dbReference type="GO" id="GO:0005615">
    <property type="term" value="C:extracellular space"/>
    <property type="evidence" value="ECO:0007669"/>
    <property type="project" value="TreeGrafter"/>
</dbReference>
<comment type="subcellular location">
    <subcellularLocation>
        <location evidence="1">Cell membrane</location>
        <topology evidence="1">Lipid-anchor</topology>
        <topology evidence="1">GPI-anchor</topology>
    </subcellularLocation>
</comment>
<dbReference type="CDD" id="cd09601">
    <property type="entry name" value="M1_APN-Q_like"/>
    <property type="match status" value="1"/>
</dbReference>
<dbReference type="GO" id="GO:0043171">
    <property type="term" value="P:peptide catabolic process"/>
    <property type="evidence" value="ECO:0007669"/>
    <property type="project" value="TreeGrafter"/>
</dbReference>
<evidence type="ECO:0000256" key="7">
    <source>
        <dbReference type="ARBA" id="ARBA00022833"/>
    </source>
</evidence>
<dbReference type="Pfam" id="PF11838">
    <property type="entry name" value="ERAP1_C"/>
    <property type="match status" value="2"/>
</dbReference>
<dbReference type="Gene3D" id="1.25.50.20">
    <property type="match status" value="1"/>
</dbReference>
<feature type="domain" description="Aminopeptidase N-like N-terminal" evidence="15">
    <location>
        <begin position="4"/>
        <end position="75"/>
    </location>
</feature>
<keyword evidence="8 12" id="KW-0482">Metalloprotease</keyword>
<evidence type="ECO:0000313" key="17">
    <source>
        <dbReference type="Proteomes" id="UP000821866"/>
    </source>
</evidence>
<dbReference type="Proteomes" id="UP000821866">
    <property type="component" value="Chromosome 6"/>
</dbReference>
<sequence>MVRRWLATTQFQATDARRAFPCFDEPAMKATFAVTIVRPTNMKALSNMPINTTTNRPNGLQADAFQTTVRMSTYLLAFVVSDFESRGDDKFRVWARPNAISAVDYSLSIGPKILEFYEKYFSEKYPLPKTDMVAVPDFNAGAMENWGLVTFRETALLFNPNESSAGNKQRVAVVVSHELAHQWFGNLVTMEWWDDLWLNEGFATYVEYLGVDFVHKDWEMAQQFIAEELQPVMELDSLKSSHPVSVPVYNPDEIIENFDKISYGKGASIIRMMNFFLTEPVFRKGVSNYLKKRSFSNARQDDLWTELTMVRFTLYNWGKVRTLWKVPFTYTDARSPNWNATEPKLWFNNKTAVITDLPTSRSDWFIANVQEVGFYKVNYDELNWKLLIKQLMEKHTDIHVINRAQLLDDILDLARAGTVDYGLALDATQYLAKEESYIAWSPIAWNLNFISRMLETTEVYGKWKEIRKLTTDPITEPTSLTDKANIGVNDAAVWAFMSIGSGHSQFEEAMAVMEILAMSKGAFLHREESLGKKYMLSLVKPNYDRLTWNEEEGESILTTFLRSEMYATACELDHEDCVKEALNYFRTWKESKAEKSPIKPNFRSFVYCTAIANGNYDDWLFMWDMYNKTSVASEKVKQLQSLACSREPWVLNSFLMKTITPDSGVRRQDGGAVISAVASTVFGRSLLFNFLLENWEAIYKTNQGAGVPNALGVFYEKHKASVSAVGRTYKQTVEKAESNIRWKEKNYARIRDWLNEKIK</sequence>
<keyword evidence="4 12" id="KW-0645">Protease</keyword>
<feature type="domain" description="ERAP1-like C-terminal" evidence="14">
    <location>
        <begin position="531"/>
        <end position="703"/>
    </location>
</feature>
<protein>
    <recommendedName>
        <fullName evidence="12">Aminopeptidase</fullName>
        <ecNumber evidence="12">3.4.11.-</ecNumber>
    </recommendedName>
</protein>
<evidence type="ECO:0000256" key="8">
    <source>
        <dbReference type="ARBA" id="ARBA00023049"/>
    </source>
</evidence>
<reference evidence="16" key="1">
    <citation type="journal article" date="2020" name="Cell">
        <title>Large-Scale Comparative Analyses of Tick Genomes Elucidate Their Genetic Diversity and Vector Capacities.</title>
        <authorList>
            <consortium name="Tick Genome and Microbiome Consortium (TIGMIC)"/>
            <person name="Jia N."/>
            <person name="Wang J."/>
            <person name="Shi W."/>
            <person name="Du L."/>
            <person name="Sun Y."/>
            <person name="Zhan W."/>
            <person name="Jiang J.F."/>
            <person name="Wang Q."/>
            <person name="Zhang B."/>
            <person name="Ji P."/>
            <person name="Bell-Sakyi L."/>
            <person name="Cui X.M."/>
            <person name="Yuan T.T."/>
            <person name="Jiang B.G."/>
            <person name="Yang W.F."/>
            <person name="Lam T.T."/>
            <person name="Chang Q.C."/>
            <person name="Ding S.J."/>
            <person name="Wang X.J."/>
            <person name="Zhu J.G."/>
            <person name="Ruan X.D."/>
            <person name="Zhao L."/>
            <person name="Wei J.T."/>
            <person name="Ye R.Z."/>
            <person name="Que T.C."/>
            <person name="Du C.H."/>
            <person name="Zhou Y.H."/>
            <person name="Cheng J.X."/>
            <person name="Dai P.F."/>
            <person name="Guo W.B."/>
            <person name="Han X.H."/>
            <person name="Huang E.J."/>
            <person name="Li L.F."/>
            <person name="Wei W."/>
            <person name="Gao Y.C."/>
            <person name="Liu J.Z."/>
            <person name="Shao H.Z."/>
            <person name="Wang X."/>
            <person name="Wang C.C."/>
            <person name="Yang T.C."/>
            <person name="Huo Q.B."/>
            <person name="Li W."/>
            <person name="Chen H.Y."/>
            <person name="Chen S.E."/>
            <person name="Zhou L.G."/>
            <person name="Ni X.B."/>
            <person name="Tian J.H."/>
            <person name="Sheng Y."/>
            <person name="Liu T."/>
            <person name="Pan Y.S."/>
            <person name="Xia L.Y."/>
            <person name="Li J."/>
            <person name="Zhao F."/>
            <person name="Cao W.C."/>
        </authorList>
    </citation>
    <scope>NUCLEOTIDE SEQUENCE</scope>
    <source>
        <strain evidence="16">Rmic-2018</strain>
    </source>
</reference>
<dbReference type="GO" id="GO:0005886">
    <property type="term" value="C:plasma membrane"/>
    <property type="evidence" value="ECO:0007669"/>
    <property type="project" value="UniProtKB-SubCell"/>
</dbReference>
<dbReference type="GO" id="GO:0070006">
    <property type="term" value="F:metalloaminopeptidase activity"/>
    <property type="evidence" value="ECO:0007669"/>
    <property type="project" value="TreeGrafter"/>
</dbReference>
<dbReference type="Pfam" id="PF17900">
    <property type="entry name" value="Peptidase_M1_N"/>
    <property type="match status" value="1"/>
</dbReference>
<dbReference type="PANTHER" id="PTHR11533:SF294">
    <property type="entry name" value="THYROTROPIN-RELEASING HORMONE-DEGRADING ECTOENZYME"/>
    <property type="match status" value="1"/>
</dbReference>
<dbReference type="InterPro" id="IPR034016">
    <property type="entry name" value="M1_APN-typ"/>
</dbReference>
<keyword evidence="17" id="KW-1185">Reference proteome</keyword>
<dbReference type="VEuPathDB" id="VectorBase:LOC119171894"/>
<evidence type="ECO:0000256" key="12">
    <source>
        <dbReference type="RuleBase" id="RU364040"/>
    </source>
</evidence>
<feature type="binding site" evidence="10">
    <location>
        <position position="177"/>
    </location>
    <ligand>
        <name>Zn(2+)</name>
        <dbReference type="ChEBI" id="CHEBI:29105"/>
        <note>catalytic</note>
    </ligand>
</feature>
<evidence type="ECO:0000259" key="15">
    <source>
        <dbReference type="Pfam" id="PF17900"/>
    </source>
</evidence>
<dbReference type="InterPro" id="IPR045357">
    <property type="entry name" value="Aminopeptidase_N-like_N"/>
</dbReference>
<dbReference type="SUPFAM" id="SSF63737">
    <property type="entry name" value="Leukotriene A4 hydrolase N-terminal domain"/>
    <property type="match status" value="1"/>
</dbReference>
<dbReference type="SUPFAM" id="SSF55486">
    <property type="entry name" value="Metalloproteases ('zincins'), catalytic domain"/>
    <property type="match status" value="1"/>
</dbReference>
<dbReference type="FunFam" id="1.10.390.10:FF:000001">
    <property type="entry name" value="Aminopeptidase"/>
    <property type="match status" value="1"/>
</dbReference>
<gene>
    <name evidence="16" type="ORF">HPB51_022947</name>
</gene>
<evidence type="ECO:0000256" key="4">
    <source>
        <dbReference type="ARBA" id="ARBA00022670"/>
    </source>
</evidence>
<dbReference type="EC" id="3.4.11.-" evidence="12"/>
<dbReference type="Gene3D" id="1.10.3480.20">
    <property type="match status" value="1"/>
</dbReference>
<comment type="caution">
    <text evidence="16">The sequence shown here is derived from an EMBL/GenBank/DDBJ whole genome shotgun (WGS) entry which is preliminary data.</text>
</comment>
<feature type="domain" description="ERAP1-like C-terminal" evidence="14">
    <location>
        <begin position="364"/>
        <end position="476"/>
    </location>
</feature>
<dbReference type="InterPro" id="IPR014782">
    <property type="entry name" value="Peptidase_M1_dom"/>
</dbReference>
<dbReference type="GO" id="GO:0042277">
    <property type="term" value="F:peptide binding"/>
    <property type="evidence" value="ECO:0007669"/>
    <property type="project" value="TreeGrafter"/>
</dbReference>
<feature type="active site" description="Proton acceptor" evidence="9">
    <location>
        <position position="178"/>
    </location>
</feature>
<dbReference type="GO" id="GO:0005737">
    <property type="term" value="C:cytoplasm"/>
    <property type="evidence" value="ECO:0007669"/>
    <property type="project" value="TreeGrafter"/>
</dbReference>
<dbReference type="Gene3D" id="2.60.40.1730">
    <property type="entry name" value="tricorn interacting facor f3 domain"/>
    <property type="match status" value="1"/>
</dbReference>
<accession>A0A9J6DR68</accession>
<evidence type="ECO:0000256" key="3">
    <source>
        <dbReference type="ARBA" id="ARBA00022438"/>
    </source>
</evidence>
<name>A0A9J6DR68_RHIMP</name>
<dbReference type="EMBL" id="JABSTU010000008">
    <property type="protein sequence ID" value="KAH8024438.1"/>
    <property type="molecule type" value="Genomic_DNA"/>
</dbReference>
<keyword evidence="6 12" id="KW-0378">Hydrolase</keyword>
<dbReference type="InterPro" id="IPR027268">
    <property type="entry name" value="Peptidase_M4/M1_CTD_sf"/>
</dbReference>
<feature type="binding site" evidence="10">
    <location>
        <position position="181"/>
    </location>
    <ligand>
        <name>Zn(2+)</name>
        <dbReference type="ChEBI" id="CHEBI:29105"/>
        <note>catalytic</note>
    </ligand>
</feature>
<evidence type="ECO:0000256" key="11">
    <source>
        <dbReference type="PIRSR" id="PIRSR634016-4"/>
    </source>
</evidence>
<feature type="binding site" evidence="10">
    <location>
        <position position="200"/>
    </location>
    <ligand>
        <name>Zn(2+)</name>
        <dbReference type="ChEBI" id="CHEBI:29105"/>
        <note>catalytic</note>
    </ligand>
</feature>
<evidence type="ECO:0000256" key="10">
    <source>
        <dbReference type="PIRSR" id="PIRSR634016-3"/>
    </source>
</evidence>
<organism evidence="16 17">
    <name type="scientific">Rhipicephalus microplus</name>
    <name type="common">Cattle tick</name>
    <name type="synonym">Boophilus microplus</name>
    <dbReference type="NCBI Taxonomy" id="6941"/>
    <lineage>
        <taxon>Eukaryota</taxon>
        <taxon>Metazoa</taxon>
        <taxon>Ecdysozoa</taxon>
        <taxon>Arthropoda</taxon>
        <taxon>Chelicerata</taxon>
        <taxon>Arachnida</taxon>
        <taxon>Acari</taxon>
        <taxon>Parasitiformes</taxon>
        <taxon>Ixodida</taxon>
        <taxon>Ixodoidea</taxon>
        <taxon>Ixodidae</taxon>
        <taxon>Rhipicephalinae</taxon>
        <taxon>Rhipicephalus</taxon>
        <taxon>Boophilus</taxon>
    </lineage>
</organism>
<evidence type="ECO:0000259" key="13">
    <source>
        <dbReference type="Pfam" id="PF01433"/>
    </source>
</evidence>
<dbReference type="InterPro" id="IPR001930">
    <property type="entry name" value="Peptidase_M1"/>
</dbReference>
<keyword evidence="7 10" id="KW-0862">Zinc</keyword>
<evidence type="ECO:0000256" key="1">
    <source>
        <dbReference type="ARBA" id="ARBA00004609"/>
    </source>
</evidence>
<evidence type="ECO:0000313" key="16">
    <source>
        <dbReference type="EMBL" id="KAH8024438.1"/>
    </source>
</evidence>
<dbReference type="InterPro" id="IPR024571">
    <property type="entry name" value="ERAP1-like_C_dom"/>
</dbReference>
<keyword evidence="5 10" id="KW-0479">Metal-binding</keyword>
<dbReference type="PRINTS" id="PR00756">
    <property type="entry name" value="ALADIPTASE"/>
</dbReference>
<evidence type="ECO:0000259" key="14">
    <source>
        <dbReference type="Pfam" id="PF11838"/>
    </source>
</evidence>